<dbReference type="Pfam" id="PF08818">
    <property type="entry name" value="DUF1801"/>
    <property type="match status" value="1"/>
</dbReference>
<name>A0A6M1SLP2_9BACT</name>
<feature type="domain" description="YdhG-like" evidence="1">
    <location>
        <begin position="26"/>
        <end position="130"/>
    </location>
</feature>
<dbReference type="EMBL" id="JAALLT010000002">
    <property type="protein sequence ID" value="NGP76251.1"/>
    <property type="molecule type" value="Genomic_DNA"/>
</dbReference>
<dbReference type="RefSeq" id="WP_165140431.1">
    <property type="nucleotide sequence ID" value="NZ_JAALLT010000002.1"/>
</dbReference>
<dbReference type="AlphaFoldDB" id="A0A6M1SLP2"/>
<protein>
    <submittedName>
        <fullName evidence="2">DUF1801 domain-containing protein</fullName>
    </submittedName>
</protein>
<accession>A0A6M1SLP2</accession>
<evidence type="ECO:0000313" key="3">
    <source>
        <dbReference type="Proteomes" id="UP000473278"/>
    </source>
</evidence>
<evidence type="ECO:0000259" key="1">
    <source>
        <dbReference type="Pfam" id="PF08818"/>
    </source>
</evidence>
<proteinExistence type="predicted"/>
<organism evidence="2 3">
    <name type="scientific">Halalkalibaculum roseum</name>
    <dbReference type="NCBI Taxonomy" id="2709311"/>
    <lineage>
        <taxon>Bacteria</taxon>
        <taxon>Pseudomonadati</taxon>
        <taxon>Balneolota</taxon>
        <taxon>Balneolia</taxon>
        <taxon>Balneolales</taxon>
        <taxon>Balneolaceae</taxon>
        <taxon>Halalkalibaculum</taxon>
    </lineage>
</organism>
<dbReference type="SUPFAM" id="SSF159888">
    <property type="entry name" value="YdhG-like"/>
    <property type="match status" value="1"/>
</dbReference>
<dbReference type="InterPro" id="IPR014922">
    <property type="entry name" value="YdhG-like"/>
</dbReference>
<gene>
    <name evidence="2" type="ORF">G3570_06380</name>
</gene>
<keyword evidence="3" id="KW-1185">Reference proteome</keyword>
<sequence length="138" mass="16100">MSALKTRQNDGNVIAFLNEVEDLQKKEDSLLLLDIMKEATGEEPKMWGPSIIGFGKYHYKYESGREGNWFLTGFSPRKQNMSVYIMPGFEHFHHLTEQLGKHSTGKSCLYFKRLSDINQEILRLLIKESVDYMKKKYS</sequence>
<evidence type="ECO:0000313" key="2">
    <source>
        <dbReference type="EMBL" id="NGP76251.1"/>
    </source>
</evidence>
<reference evidence="2 3" key="1">
    <citation type="submission" date="2020-02" db="EMBL/GenBank/DDBJ databases">
        <title>Balneolaceae bacterium YR4-1, complete genome.</title>
        <authorList>
            <person name="Li Y."/>
            <person name="Wu S."/>
        </authorList>
    </citation>
    <scope>NUCLEOTIDE SEQUENCE [LARGE SCALE GENOMIC DNA]</scope>
    <source>
        <strain evidence="2 3">YR4-1</strain>
    </source>
</reference>
<dbReference type="Proteomes" id="UP000473278">
    <property type="component" value="Unassembled WGS sequence"/>
</dbReference>
<comment type="caution">
    <text evidence="2">The sequence shown here is derived from an EMBL/GenBank/DDBJ whole genome shotgun (WGS) entry which is preliminary data.</text>
</comment>